<dbReference type="EMBL" id="FOXM01000025">
    <property type="protein sequence ID" value="SFQ48784.1"/>
    <property type="molecule type" value="Genomic_DNA"/>
</dbReference>
<protein>
    <submittedName>
        <fullName evidence="3">Uncharacterized protein</fullName>
    </submittedName>
</protein>
<dbReference type="RefSeq" id="WP_092435235.1">
    <property type="nucleotide sequence ID" value="NZ_FOXM01000025.1"/>
</dbReference>
<accession>A0A1I5YX56</accession>
<reference evidence="4" key="1">
    <citation type="submission" date="2016-10" db="EMBL/GenBank/DDBJ databases">
        <authorList>
            <person name="Varghese N."/>
            <person name="Submissions S."/>
        </authorList>
    </citation>
    <scope>NUCLEOTIDE SEQUENCE [LARGE SCALE GENOMIC DNA]</scope>
    <source>
        <strain evidence="4">JCM 18195</strain>
    </source>
</reference>
<gene>
    <name evidence="3" type="ORF">SAMN05216229_1253</name>
</gene>
<feature type="signal peptide" evidence="2">
    <location>
        <begin position="1"/>
        <end position="23"/>
    </location>
</feature>
<name>A0A1I5YX56_9GAMM</name>
<sequence>MKRYLRLYLVFLISLALPFTGMAGVQTPVEPCPMQMSDMAAMTAMAQTMDMDVLPDCCQDMDSSAGHGKPCKTGQECKTASLLQVATTKPPVPLSASLAVSDTHDLPPEQSASGPWRPPRA</sequence>
<feature type="region of interest" description="Disordered" evidence="1">
    <location>
        <begin position="98"/>
        <end position="121"/>
    </location>
</feature>
<evidence type="ECO:0000313" key="4">
    <source>
        <dbReference type="Proteomes" id="UP000243084"/>
    </source>
</evidence>
<evidence type="ECO:0000256" key="2">
    <source>
        <dbReference type="SAM" id="SignalP"/>
    </source>
</evidence>
<evidence type="ECO:0000256" key="1">
    <source>
        <dbReference type="SAM" id="MobiDB-lite"/>
    </source>
</evidence>
<proteinExistence type="predicted"/>
<dbReference type="Proteomes" id="UP000243084">
    <property type="component" value="Unassembled WGS sequence"/>
</dbReference>
<organism evidence="3 4">
    <name type="scientific">Geopseudomonas sagittaria</name>
    <dbReference type="NCBI Taxonomy" id="1135990"/>
    <lineage>
        <taxon>Bacteria</taxon>
        <taxon>Pseudomonadati</taxon>
        <taxon>Pseudomonadota</taxon>
        <taxon>Gammaproteobacteria</taxon>
        <taxon>Pseudomonadales</taxon>
        <taxon>Pseudomonadaceae</taxon>
        <taxon>Geopseudomonas</taxon>
    </lineage>
</organism>
<dbReference type="AlphaFoldDB" id="A0A1I5YX56"/>
<feature type="chain" id="PRO_5017359433" evidence="2">
    <location>
        <begin position="24"/>
        <end position="121"/>
    </location>
</feature>
<evidence type="ECO:0000313" key="3">
    <source>
        <dbReference type="EMBL" id="SFQ48784.1"/>
    </source>
</evidence>
<keyword evidence="2" id="KW-0732">Signal</keyword>
<keyword evidence="4" id="KW-1185">Reference proteome</keyword>
<dbReference type="OrthoDB" id="6162547at2"/>